<dbReference type="GO" id="GO:0005886">
    <property type="term" value="C:plasma membrane"/>
    <property type="evidence" value="ECO:0007669"/>
    <property type="project" value="UniProtKB-SubCell"/>
</dbReference>
<dbReference type="PROSITE" id="PS00216">
    <property type="entry name" value="SUGAR_TRANSPORT_1"/>
    <property type="match status" value="1"/>
</dbReference>
<dbReference type="Pfam" id="PF07690">
    <property type="entry name" value="MFS_1"/>
    <property type="match status" value="1"/>
</dbReference>
<sequence>MIALDRRRIAVFIAGASAFLDMYCTQALLPDLALHFHASPAQVGLTVTMSTLATALVAPLIGALADMWGRKRLIVAGALALVLPTLAIAWVDSLPAILVLRFLQGLCMPAIFTVTMAYVGEEWPAAEVPEVVSLYTAGTALGGVSGRLVTAAAADALGWRDAFIVLGGVNLAAGLLIWGLLPAARGWHPSGSLLETLRAAVGHWRNPRLVATFGIGFTILFSLVATFTYGTFHLAGWPYSLSTTGQGLVFLVYLLGSVAAPVGGKVIARIGPVRGLAMAVGLVWLGLAVALAPALPVIVAGLGIMVCGIFICQTASISMISATAKTSRSAAMGMYVTLYYVGGSLGAVAPAPAWHAFAWPGVVVMVMVVGLGGFLLAWRWWR</sequence>
<evidence type="ECO:0000259" key="9">
    <source>
        <dbReference type="PROSITE" id="PS50850"/>
    </source>
</evidence>
<dbReference type="PROSITE" id="PS50850">
    <property type="entry name" value="MFS"/>
    <property type="match status" value="1"/>
</dbReference>
<dbReference type="EMBL" id="JAAIYP010000039">
    <property type="protein sequence ID" value="NFV81359.1"/>
    <property type="molecule type" value="Genomic_DNA"/>
</dbReference>
<feature type="transmembrane region" description="Helical" evidence="8">
    <location>
        <begin position="162"/>
        <end position="181"/>
    </location>
</feature>
<name>A0A7C9QVT0_9PROT</name>
<feature type="transmembrane region" description="Helical" evidence="8">
    <location>
        <begin position="357"/>
        <end position="378"/>
    </location>
</feature>
<dbReference type="RefSeq" id="WP_163681317.1">
    <property type="nucleotide sequence ID" value="NZ_JAAIYP010000039.1"/>
</dbReference>
<organism evidence="10 11">
    <name type="scientific">Magnetospirillum aberrantis SpK</name>
    <dbReference type="NCBI Taxonomy" id="908842"/>
    <lineage>
        <taxon>Bacteria</taxon>
        <taxon>Pseudomonadati</taxon>
        <taxon>Pseudomonadota</taxon>
        <taxon>Alphaproteobacteria</taxon>
        <taxon>Rhodospirillales</taxon>
        <taxon>Rhodospirillaceae</taxon>
        <taxon>Magnetospirillum</taxon>
    </lineage>
</organism>
<keyword evidence="5 8" id="KW-0812">Transmembrane</keyword>
<evidence type="ECO:0000256" key="1">
    <source>
        <dbReference type="ARBA" id="ARBA00004651"/>
    </source>
</evidence>
<evidence type="ECO:0000256" key="5">
    <source>
        <dbReference type="ARBA" id="ARBA00022692"/>
    </source>
</evidence>
<keyword evidence="7 8" id="KW-0472">Membrane</keyword>
<evidence type="ECO:0000256" key="2">
    <source>
        <dbReference type="ARBA" id="ARBA00008335"/>
    </source>
</evidence>
<dbReference type="InterPro" id="IPR011701">
    <property type="entry name" value="MFS"/>
</dbReference>
<feature type="transmembrane region" description="Helical" evidence="8">
    <location>
        <begin position="209"/>
        <end position="230"/>
    </location>
</feature>
<comment type="subcellular location">
    <subcellularLocation>
        <location evidence="1">Cell membrane</location>
        <topology evidence="1">Multi-pass membrane protein</topology>
    </subcellularLocation>
</comment>
<keyword evidence="6 8" id="KW-1133">Transmembrane helix</keyword>
<dbReference type="InterPro" id="IPR020846">
    <property type="entry name" value="MFS_dom"/>
</dbReference>
<reference evidence="10 11" key="1">
    <citation type="submission" date="2020-02" db="EMBL/GenBank/DDBJ databases">
        <authorList>
            <person name="Dziuba M."/>
            <person name="Kuznetsov B."/>
            <person name="Mardanov A."/>
            <person name="Ravin N."/>
            <person name="Grouzdev D."/>
        </authorList>
    </citation>
    <scope>NUCLEOTIDE SEQUENCE [LARGE SCALE GENOMIC DNA]</scope>
    <source>
        <strain evidence="10 11">SpK</strain>
    </source>
</reference>
<feature type="transmembrane region" description="Helical" evidence="8">
    <location>
        <begin position="97"/>
        <end position="119"/>
    </location>
</feature>
<gene>
    <name evidence="10" type="ORF">G4223_14685</name>
</gene>
<keyword evidence="3" id="KW-0813">Transport</keyword>
<accession>A0A7C9QVT0</accession>
<dbReference type="AlphaFoldDB" id="A0A7C9QVT0"/>
<evidence type="ECO:0000256" key="7">
    <source>
        <dbReference type="ARBA" id="ARBA00023136"/>
    </source>
</evidence>
<evidence type="ECO:0000313" key="11">
    <source>
        <dbReference type="Proteomes" id="UP000480684"/>
    </source>
</evidence>
<dbReference type="CDD" id="cd17324">
    <property type="entry name" value="MFS_NepI_like"/>
    <property type="match status" value="1"/>
</dbReference>
<dbReference type="InterPro" id="IPR036259">
    <property type="entry name" value="MFS_trans_sf"/>
</dbReference>
<feature type="transmembrane region" description="Helical" evidence="8">
    <location>
        <begin position="43"/>
        <end position="61"/>
    </location>
</feature>
<dbReference type="Proteomes" id="UP000480684">
    <property type="component" value="Unassembled WGS sequence"/>
</dbReference>
<evidence type="ECO:0000313" key="10">
    <source>
        <dbReference type="EMBL" id="NFV81359.1"/>
    </source>
</evidence>
<keyword evidence="11" id="KW-1185">Reference proteome</keyword>
<comment type="caution">
    <text evidence="10">The sequence shown here is derived from an EMBL/GenBank/DDBJ whole genome shotgun (WGS) entry which is preliminary data.</text>
</comment>
<proteinExistence type="inferred from homology"/>
<keyword evidence="4" id="KW-1003">Cell membrane</keyword>
<dbReference type="PANTHER" id="PTHR43271">
    <property type="entry name" value="BLL2771 PROTEIN"/>
    <property type="match status" value="1"/>
</dbReference>
<feature type="transmembrane region" description="Helical" evidence="8">
    <location>
        <begin position="275"/>
        <end position="292"/>
    </location>
</feature>
<feature type="transmembrane region" description="Helical" evidence="8">
    <location>
        <begin position="73"/>
        <end position="91"/>
    </location>
</feature>
<evidence type="ECO:0000256" key="3">
    <source>
        <dbReference type="ARBA" id="ARBA00022448"/>
    </source>
</evidence>
<feature type="transmembrane region" description="Helical" evidence="8">
    <location>
        <begin position="332"/>
        <end position="351"/>
    </location>
</feature>
<dbReference type="GO" id="GO:0022857">
    <property type="term" value="F:transmembrane transporter activity"/>
    <property type="evidence" value="ECO:0007669"/>
    <property type="project" value="InterPro"/>
</dbReference>
<evidence type="ECO:0000256" key="4">
    <source>
        <dbReference type="ARBA" id="ARBA00022475"/>
    </source>
</evidence>
<feature type="transmembrane region" description="Helical" evidence="8">
    <location>
        <begin position="131"/>
        <end position="150"/>
    </location>
</feature>
<feature type="domain" description="Major facilitator superfamily (MFS) profile" evidence="9">
    <location>
        <begin position="1"/>
        <end position="382"/>
    </location>
</feature>
<comment type="similarity">
    <text evidence="2">Belongs to the major facilitator superfamily.</text>
</comment>
<dbReference type="SUPFAM" id="SSF103473">
    <property type="entry name" value="MFS general substrate transporter"/>
    <property type="match status" value="1"/>
</dbReference>
<evidence type="ECO:0000256" key="8">
    <source>
        <dbReference type="SAM" id="Phobius"/>
    </source>
</evidence>
<feature type="transmembrane region" description="Helical" evidence="8">
    <location>
        <begin position="298"/>
        <end position="320"/>
    </location>
</feature>
<feature type="transmembrane region" description="Helical" evidence="8">
    <location>
        <begin position="250"/>
        <end position="268"/>
    </location>
</feature>
<dbReference type="Gene3D" id="1.20.1250.20">
    <property type="entry name" value="MFS general substrate transporter like domains"/>
    <property type="match status" value="1"/>
</dbReference>
<dbReference type="PANTHER" id="PTHR43271:SF2">
    <property type="entry name" value="BLL2771 PROTEIN"/>
    <property type="match status" value="1"/>
</dbReference>
<protein>
    <submittedName>
        <fullName evidence="10">MFS transporter</fullName>
    </submittedName>
</protein>
<dbReference type="InterPro" id="IPR005829">
    <property type="entry name" value="Sugar_transporter_CS"/>
</dbReference>
<evidence type="ECO:0000256" key="6">
    <source>
        <dbReference type="ARBA" id="ARBA00022989"/>
    </source>
</evidence>